<evidence type="ECO:0000259" key="2">
    <source>
        <dbReference type="Pfam" id="PF01521"/>
    </source>
</evidence>
<dbReference type="AlphaFoldDB" id="A0AAV3U4C4"/>
<name>A0AAV3U4C4_9ALTE</name>
<proteinExistence type="inferred from homology"/>
<dbReference type="GO" id="GO:0051537">
    <property type="term" value="F:2 iron, 2 sulfur cluster binding"/>
    <property type="evidence" value="ECO:0007669"/>
    <property type="project" value="UniProtKB-ARBA"/>
</dbReference>
<dbReference type="EMBL" id="BAABLX010000026">
    <property type="protein sequence ID" value="GAA4946628.1"/>
    <property type="molecule type" value="Genomic_DNA"/>
</dbReference>
<comment type="caution">
    <text evidence="3">The sequence shown here is derived from an EMBL/GenBank/DDBJ whole genome shotgun (WGS) entry which is preliminary data.</text>
</comment>
<dbReference type="PANTHER" id="PTHR10072">
    <property type="entry name" value="IRON-SULFUR CLUSTER ASSEMBLY PROTEIN"/>
    <property type="match status" value="1"/>
</dbReference>
<reference evidence="4" key="1">
    <citation type="journal article" date="2019" name="Int. J. Syst. Evol. Microbiol.">
        <title>The Global Catalogue of Microorganisms (GCM) 10K type strain sequencing project: providing services to taxonomists for standard genome sequencing and annotation.</title>
        <authorList>
            <consortium name="The Broad Institute Genomics Platform"/>
            <consortium name="The Broad Institute Genome Sequencing Center for Infectious Disease"/>
            <person name="Wu L."/>
            <person name="Ma J."/>
        </authorList>
    </citation>
    <scope>NUCLEOTIDE SEQUENCE [LARGE SCALE GENOMIC DNA]</scope>
    <source>
        <strain evidence="4">JCM 19134</strain>
    </source>
</reference>
<keyword evidence="4" id="KW-1185">Reference proteome</keyword>
<evidence type="ECO:0000256" key="1">
    <source>
        <dbReference type="ARBA" id="ARBA00006718"/>
    </source>
</evidence>
<dbReference type="Pfam" id="PF01521">
    <property type="entry name" value="Fe-S_biosyn"/>
    <property type="match status" value="1"/>
</dbReference>
<dbReference type="Proteomes" id="UP001409585">
    <property type="component" value="Unassembled WGS sequence"/>
</dbReference>
<dbReference type="InterPro" id="IPR050322">
    <property type="entry name" value="Fe-S_cluster_asmbl/transfer"/>
</dbReference>
<dbReference type="GO" id="GO:0005829">
    <property type="term" value="C:cytosol"/>
    <property type="evidence" value="ECO:0007669"/>
    <property type="project" value="TreeGrafter"/>
</dbReference>
<dbReference type="SUPFAM" id="SSF89360">
    <property type="entry name" value="HesB-like domain"/>
    <property type="match status" value="1"/>
</dbReference>
<feature type="domain" description="Core" evidence="2">
    <location>
        <begin position="13"/>
        <end position="116"/>
    </location>
</feature>
<evidence type="ECO:0000313" key="3">
    <source>
        <dbReference type="EMBL" id="GAA4946628.1"/>
    </source>
</evidence>
<evidence type="ECO:0000313" key="4">
    <source>
        <dbReference type="Proteomes" id="UP001409585"/>
    </source>
</evidence>
<accession>A0AAV3U4C4</accession>
<comment type="similarity">
    <text evidence="1">Belongs to the HesB/IscA family.</text>
</comment>
<dbReference type="Gene3D" id="2.60.300.12">
    <property type="entry name" value="HesB-like domain"/>
    <property type="match status" value="1"/>
</dbReference>
<organism evidence="3 4">
    <name type="scientific">Halioxenophilus aromaticivorans</name>
    <dbReference type="NCBI Taxonomy" id="1306992"/>
    <lineage>
        <taxon>Bacteria</taxon>
        <taxon>Pseudomonadati</taxon>
        <taxon>Pseudomonadota</taxon>
        <taxon>Gammaproteobacteria</taxon>
        <taxon>Alteromonadales</taxon>
        <taxon>Alteromonadaceae</taxon>
        <taxon>Halioxenophilus</taxon>
    </lineage>
</organism>
<protein>
    <submittedName>
        <fullName evidence="3">Iron-sulfur cluster assembly protein IscA</fullName>
    </submittedName>
</protein>
<dbReference type="InterPro" id="IPR016092">
    <property type="entry name" value="ATAP"/>
</dbReference>
<dbReference type="NCBIfam" id="TIGR00049">
    <property type="entry name" value="iron-sulfur cluster assembly accessory protein"/>
    <property type="match status" value="1"/>
</dbReference>
<dbReference type="InterPro" id="IPR000361">
    <property type="entry name" value="ATAP_core_dom"/>
</dbReference>
<dbReference type="PANTHER" id="PTHR10072:SF41">
    <property type="entry name" value="IRON-SULFUR CLUSTER ASSEMBLY 1 HOMOLOG, MITOCHONDRIAL"/>
    <property type="match status" value="1"/>
</dbReference>
<dbReference type="GO" id="GO:0016226">
    <property type="term" value="P:iron-sulfur cluster assembly"/>
    <property type="evidence" value="ECO:0007669"/>
    <property type="project" value="InterPro"/>
</dbReference>
<sequence>MTVSTFDPTAQPVTVTDKALRFFHRNAEQQGQNDEQLIRLSVRTSGCSGYAYVLDFVDQAQDKDELIELDATLTLALDPEAVTVLRGTEIDLVTEGLNQTIKFNNPNVVGECGCGESFSVN</sequence>
<dbReference type="InterPro" id="IPR035903">
    <property type="entry name" value="HesB-like_dom_sf"/>
</dbReference>
<gene>
    <name evidence="3" type="primary">iscA</name>
    <name evidence="3" type="ORF">GCM10025791_27530</name>
</gene>
<dbReference type="RefSeq" id="WP_345423217.1">
    <property type="nucleotide sequence ID" value="NZ_AP031496.1"/>
</dbReference>